<dbReference type="AlphaFoldDB" id="A0A2H1WLA7"/>
<protein>
    <submittedName>
        <fullName evidence="1">SFRICE_028064</fullName>
    </submittedName>
</protein>
<accession>A0A2H1WLA7</accession>
<gene>
    <name evidence="1" type="ORF">SFRICE_028064</name>
</gene>
<evidence type="ECO:0000313" key="1">
    <source>
        <dbReference type="EMBL" id="SOQ53870.1"/>
    </source>
</evidence>
<reference evidence="1" key="1">
    <citation type="submission" date="2016-07" db="EMBL/GenBank/DDBJ databases">
        <authorList>
            <person name="Bretaudeau A."/>
        </authorList>
    </citation>
    <scope>NUCLEOTIDE SEQUENCE</scope>
    <source>
        <strain evidence="1">Rice</strain>
        <tissue evidence="1">Whole body</tissue>
    </source>
</reference>
<sequence length="235" mass="26008">MEVTSQIQGRSSADQSGSFFPIHIRILSCVVGTFTNIRKFTYIQTHDTQTRNKNYGSHKELLLAAIEPAARCAVAEPETFPTNAKPWKSVRAFWSYSVRKENPTYFYIIDGLDGWTSSLAKQGESCLIFSIECDGKWFDEALSIKSVRGPQSLALEENHHMTSPALGEAGGSVRLLLTKNHPVPTPAFRAGKPARLCLKNRPMTLVFGEARGSVRLLVTKNHSVPTPIFRAGARS</sequence>
<name>A0A2H1WLA7_SPOFR</name>
<organism evidence="1">
    <name type="scientific">Spodoptera frugiperda</name>
    <name type="common">Fall armyworm</name>
    <dbReference type="NCBI Taxonomy" id="7108"/>
    <lineage>
        <taxon>Eukaryota</taxon>
        <taxon>Metazoa</taxon>
        <taxon>Ecdysozoa</taxon>
        <taxon>Arthropoda</taxon>
        <taxon>Hexapoda</taxon>
        <taxon>Insecta</taxon>
        <taxon>Pterygota</taxon>
        <taxon>Neoptera</taxon>
        <taxon>Endopterygota</taxon>
        <taxon>Lepidoptera</taxon>
        <taxon>Glossata</taxon>
        <taxon>Ditrysia</taxon>
        <taxon>Noctuoidea</taxon>
        <taxon>Noctuidae</taxon>
        <taxon>Amphipyrinae</taxon>
        <taxon>Spodoptera</taxon>
    </lineage>
</organism>
<proteinExistence type="predicted"/>
<dbReference type="EMBL" id="ODYU01009440">
    <property type="protein sequence ID" value="SOQ53870.1"/>
    <property type="molecule type" value="Genomic_DNA"/>
</dbReference>